<protein>
    <recommendedName>
        <fullName evidence="2">Integrase</fullName>
    </recommendedName>
</protein>
<dbReference type="InterPro" id="IPR044068">
    <property type="entry name" value="CB"/>
</dbReference>
<dbReference type="InterPro" id="IPR050090">
    <property type="entry name" value="Tyrosine_recombinase_XerCD"/>
</dbReference>
<sequence>MPKKQKSGLYRSKVTIGADSSGKPVYKYISGRTRRELEDARQEVIARYITKTSLSDDMLFGVYFGKYFDAYRRPFLRNATLASYRPIINKNILPAFAERCMRSITALDLQSFMNSLAGRSKTTLTVALSMLKGVFEQAFADHIISNNPALSLRLPEVTPPKEKRALTPEERVRVLSVIERNADALPLAILFYTGMRPGEMRGLQWGDIDFSANTIHVQRDVDDSSRCVLDAPKTRAADRIVPMCSPLRELLFPLRGLPGVFVVQGSRPGRPLGRTCLYTLWARLMLECGLATLSPNALKLPESERESMPLRLRYHSDITPHCLRHNFITMCWEAGMDTLVVQRIVGHASYGVTANVYTHISSAHLAAASQTLEREFSKVSFLAPASTDT</sequence>
<evidence type="ECO:0000256" key="3">
    <source>
        <dbReference type="ARBA" id="ARBA00022679"/>
    </source>
</evidence>
<keyword evidence="8" id="KW-1160">Virus entry into host cell</keyword>
<evidence type="ECO:0000256" key="8">
    <source>
        <dbReference type="ARBA" id="ARBA00023195"/>
    </source>
</evidence>
<dbReference type="GO" id="GO:0015074">
    <property type="term" value="P:DNA integration"/>
    <property type="evidence" value="ECO:0007669"/>
    <property type="project" value="UniProtKB-KW"/>
</dbReference>
<keyword evidence="3" id="KW-0808">Transferase</keyword>
<dbReference type="InterPro" id="IPR002104">
    <property type="entry name" value="Integrase_catalytic"/>
</dbReference>
<dbReference type="Pfam" id="PF00589">
    <property type="entry name" value="Phage_integrase"/>
    <property type="match status" value="1"/>
</dbReference>
<comment type="similarity">
    <text evidence="1">Belongs to the 'phage' integrase family.</text>
</comment>
<evidence type="ECO:0000256" key="2">
    <source>
        <dbReference type="ARBA" id="ARBA00016082"/>
    </source>
</evidence>
<evidence type="ECO:0000256" key="6">
    <source>
        <dbReference type="ARBA" id="ARBA00023125"/>
    </source>
</evidence>
<organism evidence="12">
    <name type="scientific">Caudovirales sp. ctrNG92</name>
    <dbReference type="NCBI Taxonomy" id="2827638"/>
    <lineage>
        <taxon>Viruses</taxon>
        <taxon>Duplodnaviria</taxon>
        <taxon>Heunggongvirae</taxon>
        <taxon>Uroviricota</taxon>
        <taxon>Caudoviricetes</taxon>
    </lineage>
</organism>
<evidence type="ECO:0000256" key="9">
    <source>
        <dbReference type="PROSITE-ProRule" id="PRU01248"/>
    </source>
</evidence>
<proteinExistence type="inferred from homology"/>
<dbReference type="GO" id="GO:0016787">
    <property type="term" value="F:hydrolase activity"/>
    <property type="evidence" value="ECO:0007669"/>
    <property type="project" value="UniProtKB-KW"/>
</dbReference>
<dbReference type="PANTHER" id="PTHR30349">
    <property type="entry name" value="PHAGE INTEGRASE-RELATED"/>
    <property type="match status" value="1"/>
</dbReference>
<keyword evidence="7" id="KW-0233">DNA recombination</keyword>
<dbReference type="Pfam" id="PF14659">
    <property type="entry name" value="Phage_int_SAM_3"/>
    <property type="match status" value="1"/>
</dbReference>
<dbReference type="GO" id="GO:0003677">
    <property type="term" value="F:DNA binding"/>
    <property type="evidence" value="ECO:0007669"/>
    <property type="project" value="UniProtKB-UniRule"/>
</dbReference>
<reference evidence="12" key="1">
    <citation type="journal article" date="2021" name="Proc. Natl. Acad. Sci. U.S.A.">
        <title>A Catalog of Tens of Thousands of Viruses from Human Metagenomes Reveals Hidden Associations with Chronic Diseases.</title>
        <authorList>
            <person name="Tisza M.J."/>
            <person name="Buck C.B."/>
        </authorList>
    </citation>
    <scope>NUCLEOTIDE SEQUENCE</scope>
    <source>
        <strain evidence="12">CtrNG92</strain>
    </source>
</reference>
<evidence type="ECO:0000256" key="1">
    <source>
        <dbReference type="ARBA" id="ARBA00008857"/>
    </source>
</evidence>
<name>A0A8S5SEY9_9CAUD</name>
<evidence type="ECO:0000313" key="12">
    <source>
        <dbReference type="EMBL" id="DAF49186.1"/>
    </source>
</evidence>
<evidence type="ECO:0000256" key="7">
    <source>
        <dbReference type="ARBA" id="ARBA00023172"/>
    </source>
</evidence>
<dbReference type="PROSITE" id="PS51898">
    <property type="entry name" value="TYR_RECOMBINASE"/>
    <property type="match status" value="1"/>
</dbReference>
<dbReference type="Gene3D" id="1.10.150.130">
    <property type="match status" value="1"/>
</dbReference>
<dbReference type="SUPFAM" id="SSF56349">
    <property type="entry name" value="DNA breaking-rejoining enzymes"/>
    <property type="match status" value="1"/>
</dbReference>
<dbReference type="GO" id="GO:0075713">
    <property type="term" value="P:establishment of integrated proviral latency"/>
    <property type="evidence" value="ECO:0007669"/>
    <property type="project" value="UniProtKB-KW"/>
</dbReference>
<dbReference type="InterPro" id="IPR004107">
    <property type="entry name" value="Integrase_SAM-like_N"/>
</dbReference>
<evidence type="ECO:0000256" key="4">
    <source>
        <dbReference type="ARBA" id="ARBA00022801"/>
    </source>
</evidence>
<dbReference type="InterPro" id="IPR011010">
    <property type="entry name" value="DNA_brk_join_enz"/>
</dbReference>
<accession>A0A8S5SEY9</accession>
<dbReference type="Gene3D" id="1.10.443.10">
    <property type="entry name" value="Intergrase catalytic core"/>
    <property type="match status" value="1"/>
</dbReference>
<keyword evidence="8" id="KW-1179">Viral genome integration</keyword>
<dbReference type="PANTHER" id="PTHR30349:SF41">
    <property type="entry name" value="INTEGRASE_RECOMBINASE PROTEIN MJ0367-RELATED"/>
    <property type="match status" value="1"/>
</dbReference>
<dbReference type="GO" id="GO:0016740">
    <property type="term" value="F:transferase activity"/>
    <property type="evidence" value="ECO:0007669"/>
    <property type="project" value="UniProtKB-KW"/>
</dbReference>
<evidence type="ECO:0000259" key="10">
    <source>
        <dbReference type="PROSITE" id="PS51898"/>
    </source>
</evidence>
<keyword evidence="5" id="KW-0229">DNA integration</keyword>
<feature type="domain" description="Tyr recombinase" evidence="10">
    <location>
        <begin position="161"/>
        <end position="370"/>
    </location>
</feature>
<keyword evidence="6 9" id="KW-0238">DNA-binding</keyword>
<dbReference type="PROSITE" id="PS51900">
    <property type="entry name" value="CB"/>
    <property type="match status" value="1"/>
</dbReference>
<dbReference type="InterPro" id="IPR013762">
    <property type="entry name" value="Integrase-like_cat_sf"/>
</dbReference>
<dbReference type="EMBL" id="BK032578">
    <property type="protein sequence ID" value="DAF49186.1"/>
    <property type="molecule type" value="Genomic_DNA"/>
</dbReference>
<dbReference type="InterPro" id="IPR010998">
    <property type="entry name" value="Integrase_recombinase_N"/>
</dbReference>
<keyword evidence="4" id="KW-0378">Hydrolase</keyword>
<feature type="domain" description="Core-binding (CB)" evidence="11">
    <location>
        <begin position="58"/>
        <end position="139"/>
    </location>
</feature>
<evidence type="ECO:0000259" key="11">
    <source>
        <dbReference type="PROSITE" id="PS51900"/>
    </source>
</evidence>
<evidence type="ECO:0000256" key="5">
    <source>
        <dbReference type="ARBA" id="ARBA00022908"/>
    </source>
</evidence>
<dbReference type="GO" id="GO:0006310">
    <property type="term" value="P:DNA recombination"/>
    <property type="evidence" value="ECO:0007669"/>
    <property type="project" value="UniProtKB-KW"/>
</dbReference>
<dbReference type="GO" id="GO:0044826">
    <property type="term" value="P:viral genome integration into host DNA"/>
    <property type="evidence" value="ECO:0007669"/>
    <property type="project" value="UniProtKB-KW"/>
</dbReference>
<dbReference type="CDD" id="cd01189">
    <property type="entry name" value="INT_ICEBs1_C_like"/>
    <property type="match status" value="1"/>
</dbReference>